<keyword evidence="3" id="KW-0677">Repeat</keyword>
<dbReference type="PROSITE" id="PS50005">
    <property type="entry name" value="TPR"/>
    <property type="match status" value="1"/>
</dbReference>
<feature type="transmembrane region" description="Helical" evidence="7">
    <location>
        <begin position="475"/>
        <end position="492"/>
    </location>
</feature>
<keyword evidence="8" id="KW-0732">Signal</keyword>
<feature type="signal peptide" evidence="8">
    <location>
        <begin position="1"/>
        <end position="21"/>
    </location>
</feature>
<keyword evidence="4 6" id="KW-0802">TPR repeat</keyword>
<dbReference type="SUPFAM" id="SSF48452">
    <property type="entry name" value="TPR-like"/>
    <property type="match status" value="2"/>
</dbReference>
<reference evidence="9" key="1">
    <citation type="submission" date="2021-07" db="EMBL/GenBank/DDBJ databases">
        <title>Shewanella sp. YLB-07 whole genome sequence.</title>
        <authorList>
            <person name="Yu L."/>
        </authorList>
    </citation>
    <scope>NUCLEOTIDE SEQUENCE</scope>
    <source>
        <strain evidence="9">YLB-08</strain>
    </source>
</reference>
<protein>
    <recommendedName>
        <fullName evidence="11">MalT-like TPR region domain-containing protein</fullName>
    </recommendedName>
</protein>
<keyword evidence="10" id="KW-1185">Reference proteome</keyword>
<dbReference type="InterPro" id="IPR019734">
    <property type="entry name" value="TPR_rpt"/>
</dbReference>
<feature type="chain" id="PRO_5045933790" description="MalT-like TPR region domain-containing protein" evidence="8">
    <location>
        <begin position="22"/>
        <end position="717"/>
    </location>
</feature>
<evidence type="ECO:0000256" key="1">
    <source>
        <dbReference type="ARBA" id="ARBA00004496"/>
    </source>
</evidence>
<organism evidence="9 10">
    <name type="scientific">Shewanella eurypsychrophilus</name>
    <dbReference type="NCBI Taxonomy" id="2593656"/>
    <lineage>
        <taxon>Bacteria</taxon>
        <taxon>Pseudomonadati</taxon>
        <taxon>Pseudomonadota</taxon>
        <taxon>Gammaproteobacteria</taxon>
        <taxon>Alteromonadales</taxon>
        <taxon>Shewanellaceae</taxon>
        <taxon>Shewanella</taxon>
    </lineage>
</organism>
<evidence type="ECO:0000256" key="5">
    <source>
        <dbReference type="ARBA" id="ARBA00038253"/>
    </source>
</evidence>
<comment type="similarity">
    <text evidence="5">Belongs to the Rap family.</text>
</comment>
<comment type="subcellular location">
    <subcellularLocation>
        <location evidence="1">Cytoplasm</location>
    </subcellularLocation>
</comment>
<evidence type="ECO:0000256" key="2">
    <source>
        <dbReference type="ARBA" id="ARBA00022490"/>
    </source>
</evidence>
<dbReference type="InterPro" id="IPR011990">
    <property type="entry name" value="TPR-like_helical_dom_sf"/>
</dbReference>
<dbReference type="Gene3D" id="1.25.40.10">
    <property type="entry name" value="Tetratricopeptide repeat domain"/>
    <property type="match status" value="3"/>
</dbReference>
<dbReference type="PANTHER" id="PTHR46630:SF1">
    <property type="entry name" value="TETRATRICOPEPTIDE REPEAT PROTEIN 29"/>
    <property type="match status" value="1"/>
</dbReference>
<evidence type="ECO:0000313" key="10">
    <source>
        <dbReference type="Proteomes" id="UP000316416"/>
    </source>
</evidence>
<accession>A0ABX6VAQ5</accession>
<evidence type="ECO:0000256" key="3">
    <source>
        <dbReference type="ARBA" id="ARBA00022737"/>
    </source>
</evidence>
<evidence type="ECO:0008006" key="11">
    <source>
        <dbReference type="Google" id="ProtNLM"/>
    </source>
</evidence>
<keyword evidence="7" id="KW-1133">Transmembrane helix</keyword>
<evidence type="ECO:0000256" key="6">
    <source>
        <dbReference type="PROSITE-ProRule" id="PRU00339"/>
    </source>
</evidence>
<evidence type="ECO:0000313" key="9">
    <source>
        <dbReference type="EMBL" id="QPG59102.1"/>
    </source>
</evidence>
<gene>
    <name evidence="9" type="ORF">FM038_018095</name>
</gene>
<name>A0ABX6VAQ5_9GAMM</name>
<proteinExistence type="inferred from homology"/>
<keyword evidence="2" id="KW-0963">Cytoplasm</keyword>
<dbReference type="SMART" id="SM00028">
    <property type="entry name" value="TPR"/>
    <property type="match status" value="7"/>
</dbReference>
<evidence type="ECO:0000256" key="7">
    <source>
        <dbReference type="SAM" id="Phobius"/>
    </source>
</evidence>
<dbReference type="EMBL" id="CP045503">
    <property type="protein sequence ID" value="QPG59102.1"/>
    <property type="molecule type" value="Genomic_DNA"/>
</dbReference>
<dbReference type="PANTHER" id="PTHR46630">
    <property type="entry name" value="TETRATRICOPEPTIDE REPEAT PROTEIN 29"/>
    <property type="match status" value="1"/>
</dbReference>
<dbReference type="InterPro" id="IPR051476">
    <property type="entry name" value="Bac_ResReg_Asp_Phosphatase"/>
</dbReference>
<keyword evidence="7" id="KW-0472">Membrane</keyword>
<dbReference type="RefSeq" id="WP_142874722.1">
    <property type="nucleotide sequence ID" value="NZ_CP045503.2"/>
</dbReference>
<keyword evidence="7" id="KW-0812">Transmembrane</keyword>
<dbReference type="Proteomes" id="UP000316416">
    <property type="component" value="Chromosome"/>
</dbReference>
<evidence type="ECO:0000256" key="8">
    <source>
        <dbReference type="SAM" id="SignalP"/>
    </source>
</evidence>
<sequence length="717" mass="81802">MRIFSISIVFLLLIATPSTYAQDYTSLEIKIKEAPLQLLQELKNSITLPISAQNITDFDNIAKEQGYLADELKHKLQTLTRLYLNPSVKEAEKYRKTEALLALLGVIGTTTYDESYLQMLTGRFIARSQHDYKQALPYYNQSLSLIENEQDLPSQLLKQLSHFHLGSLHRILRQDKPALLHLKMYRDTAYQIRDDYLIAHAESALGSFYNKRGQLSLALQHYSEALRLSNRQAQPYLKADLQLQLARLYRDLESWTEALQYAHNAEKGFKALKMDRLRSHCMTVMAMVHANQGLWNQAIDYYLNAQQLDYKDQNLMAQALNYHNLGEAYLNNGNIPTALEFLFKSNAIFVARKSDHYLVYNHLLIAEVSLADKDWQQAENHSQLALELAEKLSLTDEKIEALQYKSHALRGMRKYDEAFETLDKLIVLSQSAAKVERDVPNYSSSILAEQKLKLEVNKLQNEQSTLSSQLDRSRVLLITSIIFILLVSLIAVNQWRRKKSLILNLLHEKEHSILEPVSGLPGYQGFIQELQTKPRDLPHSIALLSLTGQLNADLSQGFQCNNSMNKLQLEALAQRFSGQVYLIRPGLFMLTIRESLTPNEIMLRCREAIDEDYGDTCLHLGLLPLPLLMDPDIKLSTEIHYGAAQMSLAAAQSLGTDKDYYVAIKALNFAPSAVFSAPLYLHLEKGLVRGLLRVDTNGEKTDIIWPRWKSHKNIDLA</sequence>
<feature type="repeat" description="TPR" evidence="6">
    <location>
        <begin position="199"/>
        <end position="232"/>
    </location>
</feature>
<evidence type="ECO:0000256" key="4">
    <source>
        <dbReference type="ARBA" id="ARBA00022803"/>
    </source>
</evidence>